<name>A0A448BSU6_PSEFL</name>
<gene>
    <name evidence="2" type="ORF">NCTC10783_04316</name>
</gene>
<keyword evidence="1" id="KW-1133">Transmembrane helix</keyword>
<proteinExistence type="predicted"/>
<organism evidence="2 3">
    <name type="scientific">Pseudomonas fluorescens</name>
    <dbReference type="NCBI Taxonomy" id="294"/>
    <lineage>
        <taxon>Bacteria</taxon>
        <taxon>Pseudomonadati</taxon>
        <taxon>Pseudomonadota</taxon>
        <taxon>Gammaproteobacteria</taxon>
        <taxon>Pseudomonadales</taxon>
        <taxon>Pseudomonadaceae</taxon>
        <taxon>Pseudomonas</taxon>
    </lineage>
</organism>
<reference evidence="2 3" key="1">
    <citation type="submission" date="2018-12" db="EMBL/GenBank/DDBJ databases">
        <authorList>
            <consortium name="Pathogen Informatics"/>
        </authorList>
    </citation>
    <scope>NUCLEOTIDE SEQUENCE [LARGE SCALE GENOMIC DNA]</scope>
    <source>
        <strain evidence="2 3">NCTC10783</strain>
    </source>
</reference>
<protein>
    <submittedName>
        <fullName evidence="2">Binding-protein-dependent transport system inner membrane protein</fullName>
    </submittedName>
</protein>
<dbReference type="AlphaFoldDB" id="A0A448BSU6"/>
<dbReference type="EMBL" id="LR134300">
    <property type="protein sequence ID" value="VEE48402.1"/>
    <property type="molecule type" value="Genomic_DNA"/>
</dbReference>
<dbReference type="Proteomes" id="UP000278078">
    <property type="component" value="Chromosome"/>
</dbReference>
<keyword evidence="1" id="KW-0812">Transmembrane</keyword>
<sequence>MIGAASTPVRLRTGSRRRTPFWLFLPVLLLALLASLPLLYVAAKAWDAGWHSAWQLLWRPYVFRLLGNTL</sequence>
<evidence type="ECO:0000256" key="1">
    <source>
        <dbReference type="SAM" id="Phobius"/>
    </source>
</evidence>
<evidence type="ECO:0000313" key="3">
    <source>
        <dbReference type="Proteomes" id="UP000278078"/>
    </source>
</evidence>
<feature type="transmembrane region" description="Helical" evidence="1">
    <location>
        <begin position="21"/>
        <end position="43"/>
    </location>
</feature>
<keyword evidence="1" id="KW-0472">Membrane</keyword>
<accession>A0A448BSU6</accession>
<evidence type="ECO:0000313" key="2">
    <source>
        <dbReference type="EMBL" id="VEE48402.1"/>
    </source>
</evidence>